<proteinExistence type="predicted"/>
<comment type="caution">
    <text evidence="2">The sequence shown here is derived from an EMBL/GenBank/DDBJ whole genome shotgun (WGS) entry which is preliminary data.</text>
</comment>
<accession>A0AAI9V2P7</accession>
<evidence type="ECO:0000313" key="3">
    <source>
        <dbReference type="Proteomes" id="UP001239795"/>
    </source>
</evidence>
<feature type="compositionally biased region" description="Basic and acidic residues" evidence="1">
    <location>
        <begin position="1"/>
        <end position="10"/>
    </location>
</feature>
<organism evidence="2 3">
    <name type="scientific">Colletotrichum melonis</name>
    <dbReference type="NCBI Taxonomy" id="1209925"/>
    <lineage>
        <taxon>Eukaryota</taxon>
        <taxon>Fungi</taxon>
        <taxon>Dikarya</taxon>
        <taxon>Ascomycota</taxon>
        <taxon>Pezizomycotina</taxon>
        <taxon>Sordariomycetes</taxon>
        <taxon>Hypocreomycetidae</taxon>
        <taxon>Glomerellales</taxon>
        <taxon>Glomerellaceae</taxon>
        <taxon>Colletotrichum</taxon>
        <taxon>Colletotrichum acutatum species complex</taxon>
    </lineage>
</organism>
<reference evidence="2 3" key="1">
    <citation type="submission" date="2016-10" db="EMBL/GenBank/DDBJ databases">
        <title>The genome sequence of Colletotrichum fioriniae PJ7.</title>
        <authorList>
            <person name="Baroncelli R."/>
        </authorList>
    </citation>
    <scope>NUCLEOTIDE SEQUENCE [LARGE SCALE GENOMIC DNA]</scope>
    <source>
        <strain evidence="2">Col 31</strain>
    </source>
</reference>
<evidence type="ECO:0000313" key="2">
    <source>
        <dbReference type="EMBL" id="KAK1469403.1"/>
    </source>
</evidence>
<gene>
    <name evidence="2" type="ORF">CMEL01_01170</name>
</gene>
<dbReference type="Proteomes" id="UP001239795">
    <property type="component" value="Unassembled WGS sequence"/>
</dbReference>
<feature type="region of interest" description="Disordered" evidence="1">
    <location>
        <begin position="1"/>
        <end position="23"/>
    </location>
</feature>
<dbReference type="EMBL" id="MLGG01000001">
    <property type="protein sequence ID" value="KAK1469403.1"/>
    <property type="molecule type" value="Genomic_DNA"/>
</dbReference>
<dbReference type="AlphaFoldDB" id="A0AAI9V2P7"/>
<keyword evidence="3" id="KW-1185">Reference proteome</keyword>
<name>A0AAI9V2P7_9PEZI</name>
<protein>
    <submittedName>
        <fullName evidence="2">Uncharacterized protein</fullName>
    </submittedName>
</protein>
<evidence type="ECO:0000256" key="1">
    <source>
        <dbReference type="SAM" id="MobiDB-lite"/>
    </source>
</evidence>
<sequence length="91" mass="10318">MNGGRGDGRVARGGNHTWSPRPEAHHFIRLKNKGMVRWEIRHTAAEGDKSPQPLRCAATQGSVREWVSDSPWYCSGVRLSAPFRRRDTAEY</sequence>